<name>A0A8H6IN23_9PEZI</name>
<sequence>MFTPKLSDDAVAAEALRKAPRPDHAGLSCSMWMNVSPEGNTGTWGKACYVRETFFPEEGTGKIMPRRRTVNRHKKIPDRKVFIAPEFKDLRILSRRLGR</sequence>
<keyword evidence="2" id="KW-1185">Reference proteome</keyword>
<organism evidence="1 2">
    <name type="scientific">Colletotrichum musicola</name>
    <dbReference type="NCBI Taxonomy" id="2175873"/>
    <lineage>
        <taxon>Eukaryota</taxon>
        <taxon>Fungi</taxon>
        <taxon>Dikarya</taxon>
        <taxon>Ascomycota</taxon>
        <taxon>Pezizomycotina</taxon>
        <taxon>Sordariomycetes</taxon>
        <taxon>Hypocreomycetidae</taxon>
        <taxon>Glomerellales</taxon>
        <taxon>Glomerellaceae</taxon>
        <taxon>Colletotrichum</taxon>
        <taxon>Colletotrichum orchidearum species complex</taxon>
    </lineage>
</organism>
<dbReference type="Proteomes" id="UP000639643">
    <property type="component" value="Unassembled WGS sequence"/>
</dbReference>
<dbReference type="OrthoDB" id="1862401at2759"/>
<proteinExistence type="predicted"/>
<dbReference type="EMBL" id="WIGM01001873">
    <property type="protein sequence ID" value="KAF6787350.1"/>
    <property type="molecule type" value="Genomic_DNA"/>
</dbReference>
<accession>A0A8H6IN23</accession>
<dbReference type="AlphaFoldDB" id="A0A8H6IN23"/>
<reference evidence="1" key="1">
    <citation type="journal article" date="2020" name="Phytopathology">
        <title>Genome Sequence Resources of Colletotrichum truncatum, C. plurivorum, C. musicola, and C. sojae: Four Species Pathogenic to Soybean (Glycine max).</title>
        <authorList>
            <person name="Rogerio F."/>
            <person name="Boufleur T.R."/>
            <person name="Ciampi-Guillardi M."/>
            <person name="Sukno S.A."/>
            <person name="Thon M.R."/>
            <person name="Massola Junior N.S."/>
            <person name="Baroncelli R."/>
        </authorList>
    </citation>
    <scope>NUCLEOTIDE SEQUENCE</scope>
    <source>
        <strain evidence="1">LFN0074</strain>
    </source>
</reference>
<comment type="caution">
    <text evidence="1">The sequence shown here is derived from an EMBL/GenBank/DDBJ whole genome shotgun (WGS) entry which is preliminary data.</text>
</comment>
<evidence type="ECO:0000313" key="1">
    <source>
        <dbReference type="EMBL" id="KAF6787350.1"/>
    </source>
</evidence>
<evidence type="ECO:0000313" key="2">
    <source>
        <dbReference type="Proteomes" id="UP000639643"/>
    </source>
</evidence>
<protein>
    <submittedName>
        <fullName evidence="1">Uncharacterized protein</fullName>
    </submittedName>
</protein>
<gene>
    <name evidence="1" type="ORF">CMUS01_16453</name>
</gene>